<evidence type="ECO:0000259" key="3">
    <source>
        <dbReference type="PROSITE" id="PS51352"/>
    </source>
</evidence>
<dbReference type="EMBL" id="JBHULH010000004">
    <property type="protein sequence ID" value="MFD2567537.1"/>
    <property type="molecule type" value="Genomic_DNA"/>
</dbReference>
<name>A0ABW5LRX1_9FLAO</name>
<dbReference type="CDD" id="cd02966">
    <property type="entry name" value="TlpA_like_family"/>
    <property type="match status" value="1"/>
</dbReference>
<dbReference type="Gene3D" id="3.40.30.10">
    <property type="entry name" value="Glutaredoxin"/>
    <property type="match status" value="1"/>
</dbReference>
<feature type="transmembrane region" description="Helical" evidence="2">
    <location>
        <begin position="7"/>
        <end position="25"/>
    </location>
</feature>
<keyword evidence="1" id="KW-0676">Redox-active center</keyword>
<keyword evidence="2" id="KW-0812">Transmembrane</keyword>
<sequence length="187" mass="21089">MKIKKSQVYNILTLVVIALIIIPQTRKPIQVSVHKIFALFSPSIESEGNRAELSTYNWALLDKEGKAHNLTTAKDKVVFVNLWATWCPPCVAELPSMQKLYNDYGDKVTFLFVSNEKMERVTAFLDKKEMSIPVFQPTSAIPEELYSKSIPATYIIGKDGQIHVDKKGAANWNSSSVRSLLDKLINE</sequence>
<proteinExistence type="predicted"/>
<dbReference type="PROSITE" id="PS51352">
    <property type="entry name" value="THIOREDOXIN_2"/>
    <property type="match status" value="1"/>
</dbReference>
<dbReference type="PROSITE" id="PS00194">
    <property type="entry name" value="THIOREDOXIN_1"/>
    <property type="match status" value="1"/>
</dbReference>
<organism evidence="4 5">
    <name type="scientific">Pseudotenacibaculum haliotis</name>
    <dbReference type="NCBI Taxonomy" id="1862138"/>
    <lineage>
        <taxon>Bacteria</taxon>
        <taxon>Pseudomonadati</taxon>
        <taxon>Bacteroidota</taxon>
        <taxon>Flavobacteriia</taxon>
        <taxon>Flavobacteriales</taxon>
        <taxon>Flavobacteriaceae</taxon>
        <taxon>Pseudotenacibaculum</taxon>
    </lineage>
</organism>
<dbReference type="Pfam" id="PF00578">
    <property type="entry name" value="AhpC-TSA"/>
    <property type="match status" value="1"/>
</dbReference>
<dbReference type="InterPro" id="IPR000866">
    <property type="entry name" value="AhpC/TSA"/>
</dbReference>
<dbReference type="PANTHER" id="PTHR42852">
    <property type="entry name" value="THIOL:DISULFIDE INTERCHANGE PROTEIN DSBE"/>
    <property type="match status" value="1"/>
</dbReference>
<dbReference type="RefSeq" id="WP_379666247.1">
    <property type="nucleotide sequence ID" value="NZ_JBHULH010000004.1"/>
</dbReference>
<evidence type="ECO:0000313" key="4">
    <source>
        <dbReference type="EMBL" id="MFD2567537.1"/>
    </source>
</evidence>
<dbReference type="InterPro" id="IPR013766">
    <property type="entry name" value="Thioredoxin_domain"/>
</dbReference>
<comment type="caution">
    <text evidence="4">The sequence shown here is derived from an EMBL/GenBank/DDBJ whole genome shotgun (WGS) entry which is preliminary data.</text>
</comment>
<dbReference type="PANTHER" id="PTHR42852:SF13">
    <property type="entry name" value="PROTEIN DIPZ"/>
    <property type="match status" value="1"/>
</dbReference>
<protein>
    <submittedName>
        <fullName evidence="4">TlpA family protein disulfide reductase</fullName>
    </submittedName>
</protein>
<accession>A0ABW5LRX1</accession>
<evidence type="ECO:0000256" key="1">
    <source>
        <dbReference type="ARBA" id="ARBA00023284"/>
    </source>
</evidence>
<dbReference type="InterPro" id="IPR036249">
    <property type="entry name" value="Thioredoxin-like_sf"/>
</dbReference>
<dbReference type="InterPro" id="IPR050553">
    <property type="entry name" value="Thioredoxin_ResA/DsbE_sf"/>
</dbReference>
<keyword evidence="5" id="KW-1185">Reference proteome</keyword>
<keyword evidence="2" id="KW-1133">Transmembrane helix</keyword>
<gene>
    <name evidence="4" type="ORF">ACFSRZ_09155</name>
</gene>
<evidence type="ECO:0000256" key="2">
    <source>
        <dbReference type="SAM" id="Phobius"/>
    </source>
</evidence>
<keyword evidence="2" id="KW-0472">Membrane</keyword>
<evidence type="ECO:0000313" key="5">
    <source>
        <dbReference type="Proteomes" id="UP001597508"/>
    </source>
</evidence>
<dbReference type="SUPFAM" id="SSF52833">
    <property type="entry name" value="Thioredoxin-like"/>
    <property type="match status" value="1"/>
</dbReference>
<reference evidence="5" key="1">
    <citation type="journal article" date="2019" name="Int. J. Syst. Evol. Microbiol.">
        <title>The Global Catalogue of Microorganisms (GCM) 10K type strain sequencing project: providing services to taxonomists for standard genome sequencing and annotation.</title>
        <authorList>
            <consortium name="The Broad Institute Genomics Platform"/>
            <consortium name="The Broad Institute Genome Sequencing Center for Infectious Disease"/>
            <person name="Wu L."/>
            <person name="Ma J."/>
        </authorList>
    </citation>
    <scope>NUCLEOTIDE SEQUENCE [LARGE SCALE GENOMIC DNA]</scope>
    <source>
        <strain evidence="5">KCTC 52127</strain>
    </source>
</reference>
<feature type="domain" description="Thioredoxin" evidence="3">
    <location>
        <begin position="49"/>
        <end position="186"/>
    </location>
</feature>
<dbReference type="InterPro" id="IPR017937">
    <property type="entry name" value="Thioredoxin_CS"/>
</dbReference>
<dbReference type="Proteomes" id="UP001597508">
    <property type="component" value="Unassembled WGS sequence"/>
</dbReference>